<dbReference type="Proteomes" id="UP000789706">
    <property type="component" value="Unassembled WGS sequence"/>
</dbReference>
<protein>
    <submittedName>
        <fullName evidence="1">6904_t:CDS:1</fullName>
    </submittedName>
</protein>
<dbReference type="InterPro" id="IPR032675">
    <property type="entry name" value="LRR_dom_sf"/>
</dbReference>
<keyword evidence="2" id="KW-1185">Reference proteome</keyword>
<comment type="caution">
    <text evidence="1">The sequence shown here is derived from an EMBL/GenBank/DDBJ whole genome shotgun (WGS) entry which is preliminary data.</text>
</comment>
<name>A0A9N9AKV6_9GLOM</name>
<evidence type="ECO:0000313" key="2">
    <source>
        <dbReference type="Proteomes" id="UP000789706"/>
    </source>
</evidence>
<evidence type="ECO:0000313" key="1">
    <source>
        <dbReference type="EMBL" id="CAG8534234.1"/>
    </source>
</evidence>
<reference evidence="1" key="1">
    <citation type="submission" date="2021-06" db="EMBL/GenBank/DDBJ databases">
        <authorList>
            <person name="Kallberg Y."/>
            <person name="Tangrot J."/>
            <person name="Rosling A."/>
        </authorList>
    </citation>
    <scope>NUCLEOTIDE SEQUENCE</scope>
    <source>
        <strain evidence="1">AZ414A</strain>
    </source>
</reference>
<proteinExistence type="predicted"/>
<dbReference type="OrthoDB" id="2631350at2759"/>
<dbReference type="SUPFAM" id="SSF52047">
    <property type="entry name" value="RNI-like"/>
    <property type="match status" value="1"/>
</dbReference>
<dbReference type="AlphaFoldDB" id="A0A9N9AKV6"/>
<dbReference type="Gene3D" id="3.80.10.10">
    <property type="entry name" value="Ribonuclease Inhibitor"/>
    <property type="match status" value="1"/>
</dbReference>
<sequence>MTTKVPTEILIKILDKVQSSRSTQDLFSSLLVNRIWCKVTIPLLWGLPLGQEYRCTDDIKLRKTALCIRTYISCMDTQARNLLTQNGFDLSSSPPQTTFDYPSFIHKFIISNLVYYISIYSPQIIVSDNFELTDVPINISDGDLVVSILKLPGALKTFKKLEKLLTKLISVQKWLENLTIIGGSNQDCNSLLWAIINQKETLKSLRLISVNFISFKEKSSPIGQFISLQELYIEDCHGLYKSECLSWASSFPQLSSIHFNFRYESDIPQKFIIKILQTANKNLRNIGLNLYSPITFDIFSAILNYCTKITKLSLQNLNPEHVIAIFNNSFNELRSFSFDCGWEEFDANELLCQMAENVPESLKTIIIKMGYHDPWTFSADNLRKFFEGWGCKGGELNKKIIVRRRGLHSFKLSDEHFKVIEEYGVQFNLEGLYYK</sequence>
<gene>
    <name evidence="1" type="ORF">DEBURN_LOCUS6291</name>
</gene>
<organism evidence="1 2">
    <name type="scientific">Diversispora eburnea</name>
    <dbReference type="NCBI Taxonomy" id="1213867"/>
    <lineage>
        <taxon>Eukaryota</taxon>
        <taxon>Fungi</taxon>
        <taxon>Fungi incertae sedis</taxon>
        <taxon>Mucoromycota</taxon>
        <taxon>Glomeromycotina</taxon>
        <taxon>Glomeromycetes</taxon>
        <taxon>Diversisporales</taxon>
        <taxon>Diversisporaceae</taxon>
        <taxon>Diversispora</taxon>
    </lineage>
</organism>
<accession>A0A9N9AKV6</accession>
<dbReference type="EMBL" id="CAJVPK010000632">
    <property type="protein sequence ID" value="CAG8534234.1"/>
    <property type="molecule type" value="Genomic_DNA"/>
</dbReference>